<keyword evidence="8 12" id="KW-0653">Protein transport</keyword>
<keyword evidence="9 13" id="KW-1133">Transmembrane helix</keyword>
<dbReference type="PANTHER" id="PTHR30625">
    <property type="entry name" value="PROTEIN TOLQ"/>
    <property type="match status" value="1"/>
</dbReference>
<evidence type="ECO:0000256" key="13">
    <source>
        <dbReference type="SAM" id="Phobius"/>
    </source>
</evidence>
<evidence type="ECO:0000259" key="14">
    <source>
        <dbReference type="Pfam" id="PF01618"/>
    </source>
</evidence>
<keyword evidence="4 12" id="KW-0813">Transport</keyword>
<dbReference type="InterPro" id="IPR002898">
    <property type="entry name" value="MotA_ExbB_proton_chnl"/>
</dbReference>
<organism evidence="15 16">
    <name type="scientific">Thiohalorhabdus denitrificans</name>
    <dbReference type="NCBI Taxonomy" id="381306"/>
    <lineage>
        <taxon>Bacteria</taxon>
        <taxon>Pseudomonadati</taxon>
        <taxon>Pseudomonadota</taxon>
        <taxon>Gammaproteobacteria</taxon>
        <taxon>Thiohalorhabdales</taxon>
        <taxon>Thiohalorhabdaceae</taxon>
        <taxon>Thiohalorhabdus</taxon>
    </lineage>
</organism>
<comment type="subunit">
    <text evidence="2">The accessory proteins ExbB and ExbD seem to form a complex with TonB.</text>
</comment>
<keyword evidence="10 13" id="KW-0472">Membrane</keyword>
<feature type="transmembrane region" description="Helical" evidence="13">
    <location>
        <begin position="165"/>
        <end position="186"/>
    </location>
</feature>
<dbReference type="RefSeq" id="WP_054966876.1">
    <property type="nucleotide sequence ID" value="NZ_FMUN01000001.1"/>
</dbReference>
<evidence type="ECO:0000256" key="6">
    <source>
        <dbReference type="ARBA" id="ARBA00022519"/>
    </source>
</evidence>
<gene>
    <name evidence="15" type="ORF">SAMN05661077_0441</name>
</gene>
<dbReference type="GO" id="GO:0017038">
    <property type="term" value="P:protein import"/>
    <property type="evidence" value="ECO:0007669"/>
    <property type="project" value="TreeGrafter"/>
</dbReference>
<dbReference type="AlphaFoldDB" id="A0A0P9EKE9"/>
<evidence type="ECO:0000256" key="9">
    <source>
        <dbReference type="ARBA" id="ARBA00022989"/>
    </source>
</evidence>
<keyword evidence="6" id="KW-0997">Cell inner membrane</keyword>
<accession>A0A0P9EKE9</accession>
<comment type="function">
    <text evidence="11">Involved in the TonB-dependent energy-dependent transport of various receptor-bound substrates. Protects ExbD from proteolytic degradation and functionally stabilizes TonB.</text>
</comment>
<evidence type="ECO:0000256" key="11">
    <source>
        <dbReference type="ARBA" id="ARBA00024816"/>
    </source>
</evidence>
<keyword evidence="5" id="KW-1003">Cell membrane</keyword>
<evidence type="ECO:0000256" key="2">
    <source>
        <dbReference type="ARBA" id="ARBA00011471"/>
    </source>
</evidence>
<protein>
    <recommendedName>
        <fullName evidence="3">Biopolymer transport protein ExbB</fullName>
    </recommendedName>
</protein>
<dbReference type="PATRIC" id="fig|381306.5.peg.1566"/>
<evidence type="ECO:0000256" key="10">
    <source>
        <dbReference type="ARBA" id="ARBA00023136"/>
    </source>
</evidence>
<sequence length="212" mass="22693">MAEGIWTGWWLEADWVVRAVFLLLVTLSVLSWTVILAKLARFAGILRAERAATSLLDSNRDNGDLLGELRPHLPTRALLKAGLHITERPTAPVADRATLAAHLERWLGEQRLVLGNNLTLLATIGNSAPFIGLFGTVWGIMHALQALGSAEALSIDAVAGPVGEALVATAAGLFTAIPAVIGYNLLVRWQNRIMARVAANAERVLDRVLGGS</sequence>
<evidence type="ECO:0000313" key="16">
    <source>
        <dbReference type="Proteomes" id="UP000183104"/>
    </source>
</evidence>
<keyword evidence="7 13" id="KW-0812">Transmembrane</keyword>
<feature type="transmembrane region" description="Helical" evidence="13">
    <location>
        <begin position="120"/>
        <end position="145"/>
    </location>
</feature>
<name>A0A0P9EKE9_9GAMM</name>
<dbReference type="Pfam" id="PF01618">
    <property type="entry name" value="MotA_ExbB"/>
    <property type="match status" value="1"/>
</dbReference>
<evidence type="ECO:0000256" key="3">
    <source>
        <dbReference type="ARBA" id="ARBA00022093"/>
    </source>
</evidence>
<feature type="transmembrane region" description="Helical" evidence="13">
    <location>
        <begin position="15"/>
        <end position="37"/>
    </location>
</feature>
<evidence type="ECO:0000256" key="4">
    <source>
        <dbReference type="ARBA" id="ARBA00022448"/>
    </source>
</evidence>
<evidence type="ECO:0000313" key="15">
    <source>
        <dbReference type="EMBL" id="SCX79001.1"/>
    </source>
</evidence>
<evidence type="ECO:0000256" key="7">
    <source>
        <dbReference type="ARBA" id="ARBA00022692"/>
    </source>
</evidence>
<dbReference type="EMBL" id="FMUN01000001">
    <property type="protein sequence ID" value="SCX79001.1"/>
    <property type="molecule type" value="Genomic_DNA"/>
</dbReference>
<evidence type="ECO:0000256" key="5">
    <source>
        <dbReference type="ARBA" id="ARBA00022475"/>
    </source>
</evidence>
<dbReference type="GO" id="GO:0005886">
    <property type="term" value="C:plasma membrane"/>
    <property type="evidence" value="ECO:0007669"/>
    <property type="project" value="UniProtKB-SubCell"/>
</dbReference>
<dbReference type="PANTHER" id="PTHR30625:SF14">
    <property type="entry name" value="BIOPOLYMER TRANSPORT PROTEIN EXBB"/>
    <property type="match status" value="1"/>
</dbReference>
<comment type="subcellular location">
    <subcellularLocation>
        <location evidence="1">Cell inner membrane</location>
        <topology evidence="1">Multi-pass membrane protein</topology>
    </subcellularLocation>
    <subcellularLocation>
        <location evidence="12">Membrane</location>
        <topology evidence="12">Multi-pass membrane protein</topology>
    </subcellularLocation>
</comment>
<evidence type="ECO:0000256" key="12">
    <source>
        <dbReference type="RuleBase" id="RU004057"/>
    </source>
</evidence>
<feature type="domain" description="MotA/TolQ/ExbB proton channel" evidence="14">
    <location>
        <begin position="75"/>
        <end position="197"/>
    </location>
</feature>
<proteinExistence type="inferred from homology"/>
<dbReference type="Proteomes" id="UP000183104">
    <property type="component" value="Unassembled WGS sequence"/>
</dbReference>
<evidence type="ECO:0000256" key="1">
    <source>
        <dbReference type="ARBA" id="ARBA00004429"/>
    </source>
</evidence>
<dbReference type="STRING" id="381306.AN478_12075"/>
<reference evidence="16" key="1">
    <citation type="submission" date="2016-10" db="EMBL/GenBank/DDBJ databases">
        <authorList>
            <person name="Varghese N."/>
        </authorList>
    </citation>
    <scope>NUCLEOTIDE SEQUENCE [LARGE SCALE GENOMIC DNA]</scope>
    <source>
        <strain evidence="16">HL 19</strain>
    </source>
</reference>
<keyword evidence="16" id="KW-1185">Reference proteome</keyword>
<evidence type="ECO:0000256" key="8">
    <source>
        <dbReference type="ARBA" id="ARBA00022927"/>
    </source>
</evidence>
<dbReference type="InterPro" id="IPR050790">
    <property type="entry name" value="ExbB/TolQ_transport"/>
</dbReference>
<comment type="similarity">
    <text evidence="12">Belongs to the exbB/tolQ family.</text>
</comment>